<sequence length="230" mass="26035">MGKDEQREEREVLDSIFRDEITDISDISYRISIALEVTQQDGDDSEPPPLLLSVNYPPEYPDEAPILDLSTPPNSARYPHLDVQVDKARLLSALDPIIEENIGMAMVFTLVSSLKDGAELLISERQAAAQAIKDVAAAQAEEEENKKFHGTAVTRESFLEWRARFRKEMEGEENKKREDKEAEDKKRKVKAEERLTGKQLWEKGLVGKLDEDEDEGPDGLEAIERLKVEA</sequence>
<dbReference type="SMART" id="SM00591">
    <property type="entry name" value="RWD"/>
    <property type="match status" value="1"/>
</dbReference>
<dbReference type="PROSITE" id="PS50908">
    <property type="entry name" value="RWD"/>
    <property type="match status" value="1"/>
</dbReference>
<accession>A0A1W5D4Y2</accession>
<evidence type="ECO:0000313" key="3">
    <source>
        <dbReference type="EMBL" id="SLM38183.1"/>
    </source>
</evidence>
<dbReference type="InterPro" id="IPR016135">
    <property type="entry name" value="UBQ-conjugating_enzyme/RWD"/>
</dbReference>
<feature type="region of interest" description="Disordered" evidence="1">
    <location>
        <begin position="206"/>
        <end position="230"/>
    </location>
</feature>
<dbReference type="AlphaFoldDB" id="A0A1W5D4Y2"/>
<evidence type="ECO:0000256" key="1">
    <source>
        <dbReference type="SAM" id="MobiDB-lite"/>
    </source>
</evidence>
<dbReference type="Pfam" id="PF05773">
    <property type="entry name" value="RWD"/>
    <property type="match status" value="1"/>
</dbReference>
<dbReference type="SUPFAM" id="SSF54495">
    <property type="entry name" value="UBC-like"/>
    <property type="match status" value="1"/>
</dbReference>
<organism evidence="3 4">
    <name type="scientific">Lasallia pustulata</name>
    <dbReference type="NCBI Taxonomy" id="136370"/>
    <lineage>
        <taxon>Eukaryota</taxon>
        <taxon>Fungi</taxon>
        <taxon>Dikarya</taxon>
        <taxon>Ascomycota</taxon>
        <taxon>Pezizomycotina</taxon>
        <taxon>Lecanoromycetes</taxon>
        <taxon>OSLEUM clade</taxon>
        <taxon>Umbilicariomycetidae</taxon>
        <taxon>Umbilicariales</taxon>
        <taxon>Umbilicariaceae</taxon>
        <taxon>Lasallia</taxon>
    </lineage>
</organism>
<keyword evidence="4" id="KW-1185">Reference proteome</keyword>
<evidence type="ECO:0000313" key="4">
    <source>
        <dbReference type="Proteomes" id="UP000192927"/>
    </source>
</evidence>
<name>A0A1W5D4Y2_9LECA</name>
<proteinExistence type="predicted"/>
<feature type="region of interest" description="Disordered" evidence="1">
    <location>
        <begin position="168"/>
        <end position="193"/>
    </location>
</feature>
<dbReference type="InterPro" id="IPR006575">
    <property type="entry name" value="RWD_dom"/>
</dbReference>
<evidence type="ECO:0000259" key="2">
    <source>
        <dbReference type="PROSITE" id="PS50908"/>
    </source>
</evidence>
<feature type="domain" description="RWD" evidence="2">
    <location>
        <begin position="8"/>
        <end position="121"/>
    </location>
</feature>
<reference evidence="4" key="1">
    <citation type="submission" date="2017-03" db="EMBL/GenBank/DDBJ databases">
        <authorList>
            <person name="Sharma R."/>
            <person name="Thines M."/>
        </authorList>
    </citation>
    <scope>NUCLEOTIDE SEQUENCE [LARGE SCALE GENOMIC DNA]</scope>
</reference>
<dbReference type="CDD" id="cd23823">
    <property type="entry name" value="RWD_GCN2"/>
    <property type="match status" value="1"/>
</dbReference>
<dbReference type="Proteomes" id="UP000192927">
    <property type="component" value="Unassembled WGS sequence"/>
</dbReference>
<dbReference type="EMBL" id="FWEW01002291">
    <property type="protein sequence ID" value="SLM38183.1"/>
    <property type="molecule type" value="Genomic_DNA"/>
</dbReference>
<protein>
    <submittedName>
        <fullName evidence="3">Ubiquitin-conjugating enzyme/RWD-like</fullName>
    </submittedName>
</protein>
<dbReference type="InterPro" id="IPR040213">
    <property type="entry name" value="GIR2-like"/>
</dbReference>
<dbReference type="FunFam" id="3.10.110.10:FF:000075">
    <property type="entry name" value="RWD domain-containing protein (Gir2)"/>
    <property type="match status" value="1"/>
</dbReference>
<dbReference type="PANTHER" id="PTHR12292">
    <property type="entry name" value="RWD DOMAIN-CONTAINING PROTEIN"/>
    <property type="match status" value="1"/>
</dbReference>
<dbReference type="Gene3D" id="3.10.110.10">
    <property type="entry name" value="Ubiquitin Conjugating Enzyme"/>
    <property type="match status" value="1"/>
</dbReference>